<protein>
    <submittedName>
        <fullName evidence="1">Uncharacterized protein</fullName>
    </submittedName>
</protein>
<accession>A0AAV7VB35</accession>
<organism evidence="1 2">
    <name type="scientific">Pleurodeles waltl</name>
    <name type="common">Iberian ribbed newt</name>
    <dbReference type="NCBI Taxonomy" id="8319"/>
    <lineage>
        <taxon>Eukaryota</taxon>
        <taxon>Metazoa</taxon>
        <taxon>Chordata</taxon>
        <taxon>Craniata</taxon>
        <taxon>Vertebrata</taxon>
        <taxon>Euteleostomi</taxon>
        <taxon>Amphibia</taxon>
        <taxon>Batrachia</taxon>
        <taxon>Caudata</taxon>
        <taxon>Salamandroidea</taxon>
        <taxon>Salamandridae</taxon>
        <taxon>Pleurodelinae</taxon>
        <taxon>Pleurodeles</taxon>
    </lineage>
</organism>
<sequence>MLALAAINFNKNTRDVTVPVGGTTSTGPVRERQSAPSQKYRQTCCPCRDCVSSVEYRELSCDRDPVVHRGLSR</sequence>
<proteinExistence type="predicted"/>
<evidence type="ECO:0000313" key="2">
    <source>
        <dbReference type="Proteomes" id="UP001066276"/>
    </source>
</evidence>
<gene>
    <name evidence="1" type="ORF">NDU88_001680</name>
</gene>
<reference evidence="1" key="1">
    <citation type="journal article" date="2022" name="bioRxiv">
        <title>Sequencing and chromosome-scale assembly of the giantPleurodeles waltlgenome.</title>
        <authorList>
            <person name="Brown T."/>
            <person name="Elewa A."/>
            <person name="Iarovenko S."/>
            <person name="Subramanian E."/>
            <person name="Araus A.J."/>
            <person name="Petzold A."/>
            <person name="Susuki M."/>
            <person name="Suzuki K.-i.T."/>
            <person name="Hayashi T."/>
            <person name="Toyoda A."/>
            <person name="Oliveira C."/>
            <person name="Osipova E."/>
            <person name="Leigh N.D."/>
            <person name="Simon A."/>
            <person name="Yun M.H."/>
        </authorList>
    </citation>
    <scope>NUCLEOTIDE SEQUENCE</scope>
    <source>
        <strain evidence="1">20211129_DDA</strain>
        <tissue evidence="1">Liver</tissue>
    </source>
</reference>
<name>A0AAV7VB35_PLEWA</name>
<dbReference type="AlphaFoldDB" id="A0AAV7VB35"/>
<dbReference type="Proteomes" id="UP001066276">
    <property type="component" value="Chromosome 2_1"/>
</dbReference>
<dbReference type="EMBL" id="JANPWB010000003">
    <property type="protein sequence ID" value="KAJ1197834.1"/>
    <property type="molecule type" value="Genomic_DNA"/>
</dbReference>
<evidence type="ECO:0000313" key="1">
    <source>
        <dbReference type="EMBL" id="KAJ1197834.1"/>
    </source>
</evidence>
<keyword evidence="2" id="KW-1185">Reference proteome</keyword>
<comment type="caution">
    <text evidence="1">The sequence shown here is derived from an EMBL/GenBank/DDBJ whole genome shotgun (WGS) entry which is preliminary data.</text>
</comment>